<comment type="caution">
    <text evidence="1">The sequence shown here is derived from an EMBL/GenBank/DDBJ whole genome shotgun (WGS) entry which is preliminary data.</text>
</comment>
<dbReference type="EMBL" id="MCBR01016737">
    <property type="protein sequence ID" value="RKF60287.1"/>
    <property type="molecule type" value="Genomic_DNA"/>
</dbReference>
<accession>A0A420HSA6</accession>
<dbReference type="Proteomes" id="UP000285405">
    <property type="component" value="Unassembled WGS sequence"/>
</dbReference>
<dbReference type="AlphaFoldDB" id="A0A420HSA6"/>
<sequence length="55" mass="6401">MVDDLYKFNVHGQTFFQTLAPEAHRAPNEMMVHRPVQSIATNSFHKSHELTDNVY</sequence>
<name>A0A420HSA6_9PEZI</name>
<gene>
    <name evidence="1" type="ORF">GcC1_167012</name>
</gene>
<proteinExistence type="predicted"/>
<protein>
    <submittedName>
        <fullName evidence="1">Uncharacterized protein</fullName>
    </submittedName>
</protein>
<reference evidence="1 2" key="1">
    <citation type="journal article" date="2018" name="BMC Genomics">
        <title>Comparative genome analyses reveal sequence features reflecting distinct modes of host-adaptation between dicot and monocot powdery mildew.</title>
        <authorList>
            <person name="Wu Y."/>
            <person name="Ma X."/>
            <person name="Pan Z."/>
            <person name="Kale S.D."/>
            <person name="Song Y."/>
            <person name="King H."/>
            <person name="Zhang Q."/>
            <person name="Presley C."/>
            <person name="Deng X."/>
            <person name="Wei C.I."/>
            <person name="Xiao S."/>
        </authorList>
    </citation>
    <scope>NUCLEOTIDE SEQUENCE [LARGE SCALE GENOMIC DNA]</scope>
    <source>
        <strain evidence="1">UCSC1</strain>
    </source>
</reference>
<evidence type="ECO:0000313" key="2">
    <source>
        <dbReference type="Proteomes" id="UP000285405"/>
    </source>
</evidence>
<organism evidence="1 2">
    <name type="scientific">Golovinomyces cichoracearum</name>
    <dbReference type="NCBI Taxonomy" id="62708"/>
    <lineage>
        <taxon>Eukaryota</taxon>
        <taxon>Fungi</taxon>
        <taxon>Dikarya</taxon>
        <taxon>Ascomycota</taxon>
        <taxon>Pezizomycotina</taxon>
        <taxon>Leotiomycetes</taxon>
        <taxon>Erysiphales</taxon>
        <taxon>Erysiphaceae</taxon>
        <taxon>Golovinomyces</taxon>
    </lineage>
</organism>
<evidence type="ECO:0000313" key="1">
    <source>
        <dbReference type="EMBL" id="RKF60287.1"/>
    </source>
</evidence>